<dbReference type="HAMAP" id="MF_01588">
    <property type="entry name" value="DNA_ligase_A"/>
    <property type="match status" value="1"/>
</dbReference>
<keyword evidence="7 11" id="KW-0460">Magnesium</keyword>
<dbReference type="NCBIfam" id="TIGR00575">
    <property type="entry name" value="dnlj"/>
    <property type="match status" value="1"/>
</dbReference>
<keyword evidence="8 11" id="KW-0520">NAD</keyword>
<dbReference type="InterPro" id="IPR033136">
    <property type="entry name" value="DNA_ligase_CS"/>
</dbReference>
<dbReference type="SMART" id="SM00278">
    <property type="entry name" value="HhH1"/>
    <property type="match status" value="3"/>
</dbReference>
<dbReference type="InterPro" id="IPR036420">
    <property type="entry name" value="BRCT_dom_sf"/>
</dbReference>
<comment type="cofactor">
    <cofactor evidence="11">
        <name>Mg(2+)</name>
        <dbReference type="ChEBI" id="CHEBI:18420"/>
    </cofactor>
    <cofactor evidence="11">
        <name>Mn(2+)</name>
        <dbReference type="ChEBI" id="CHEBI:29035"/>
    </cofactor>
</comment>
<feature type="binding site" evidence="11">
    <location>
        <position position="171"/>
    </location>
    <ligand>
        <name>NAD(+)</name>
        <dbReference type="ChEBI" id="CHEBI:57540"/>
    </ligand>
</feature>
<feature type="binding site" evidence="11">
    <location>
        <position position="471"/>
    </location>
    <ligand>
        <name>Zn(2+)</name>
        <dbReference type="ChEBI" id="CHEBI:29105"/>
    </ligand>
</feature>
<dbReference type="InterPro" id="IPR001679">
    <property type="entry name" value="DNA_ligase"/>
</dbReference>
<evidence type="ECO:0000256" key="4">
    <source>
        <dbReference type="ARBA" id="ARBA00022723"/>
    </source>
</evidence>
<feature type="binding site" evidence="11">
    <location>
        <position position="194"/>
    </location>
    <ligand>
        <name>NAD(+)</name>
        <dbReference type="ChEBI" id="CHEBI:57540"/>
    </ligand>
</feature>
<dbReference type="SUPFAM" id="SSF52113">
    <property type="entry name" value="BRCT domain"/>
    <property type="match status" value="1"/>
</dbReference>
<dbReference type="SMART" id="SM00292">
    <property type="entry name" value="BRCT"/>
    <property type="match status" value="1"/>
</dbReference>
<keyword evidence="16" id="KW-1185">Reference proteome</keyword>
<dbReference type="Gene3D" id="3.40.50.10190">
    <property type="entry name" value="BRCT domain"/>
    <property type="match status" value="1"/>
</dbReference>
<organism evidence="15 16">
    <name type="scientific">Plantactinospora endophytica</name>
    <dbReference type="NCBI Taxonomy" id="673535"/>
    <lineage>
        <taxon>Bacteria</taxon>
        <taxon>Bacillati</taxon>
        <taxon>Actinomycetota</taxon>
        <taxon>Actinomycetes</taxon>
        <taxon>Micromonosporales</taxon>
        <taxon>Micromonosporaceae</taxon>
        <taxon>Plantactinospora</taxon>
    </lineage>
</organism>
<keyword evidence="2 11" id="KW-0436">Ligase</keyword>
<evidence type="ECO:0000256" key="2">
    <source>
        <dbReference type="ARBA" id="ARBA00022598"/>
    </source>
</evidence>
<feature type="binding site" evidence="11">
    <location>
        <begin position="92"/>
        <end position="96"/>
    </location>
    <ligand>
        <name>NAD(+)</name>
        <dbReference type="ChEBI" id="CHEBI:57540"/>
    </ligand>
</feature>
<sequence>MAYEAVVAATDERAEGPAGPGGGAVDPAGPVAVDPAGPVVDAVDPVVDAVDPVVNAALAEPFADRPAYEAAIAEIRSAAASYYNGADLAMDDATYDALMARVVATETARPEWKTDDSPSELVGAGAGLVGDVVHSTPMLSLDNVFGEAELARWAARLDKLLGRPAAGYTVEPKIDGLAIAARYVDGRLTQVATRGDGLAGEDVTPQARRAAGLPERLGEPLTVEIRGEVFMTDADFARAQELRTGHGEPAFAHPRSAAAGTLRAQDRAYDAPLSFLAYSVHGLDDADGASEPRPHSATMAYVESLGVATTAGSPVGMPLCTTVEEVLAVVEALYARRGELGFGIDGAVIKADHPADRELAGSGTRAPRWGIAYKFPADTRTTTLLSIEVQVGRTGVITPVAVLAPVQVGGVTVTSATLHNFDDLVRRNVRAGDTVFVRRAGDVIPEITGAKLDERPADSTEYQPPTGCPRCGGEIDRSQKRWRCTQGRACGARESLSYYAARDSMDIEGLGSKIIDLVVSADLVTDPADLYDLDPATLATLERMGETSARKLVANIEASKQQPLSRVLTGLGVRMTGRSMSRRLARHFGTMEALLAASVADLEEVEGVGPERAVTIAAELVELAPVVEKLTARGVNMTEPGVPGRAAPTEGDADGESSVPAASALPLRRPDGTPMTVVVTGSVPGLTRNEGNEAVERLGGKSSGSVSKRTDLVVVGEGAGSKAEKAVGLGVRVMPAERFAELLAAHTAGDAATIAEILAVPEVEPEAGAEVGAVAGTEVEPEGRAELGAEGEPALATSGDGGAVSDGR</sequence>
<keyword evidence="11" id="KW-0464">Manganese</keyword>
<evidence type="ECO:0000256" key="8">
    <source>
        <dbReference type="ARBA" id="ARBA00023027"/>
    </source>
</evidence>
<protein>
    <recommendedName>
        <fullName evidence="11 12">DNA ligase</fullName>
        <ecNumber evidence="11 12">6.5.1.2</ecNumber>
    </recommendedName>
    <alternativeName>
        <fullName evidence="11">Polydeoxyribonucleotide synthase [NAD(+)]</fullName>
    </alternativeName>
</protein>
<name>A0ABQ4E3L5_9ACTN</name>
<feature type="region of interest" description="Disordered" evidence="13">
    <location>
        <begin position="8"/>
        <end position="27"/>
    </location>
</feature>
<evidence type="ECO:0000313" key="15">
    <source>
        <dbReference type="EMBL" id="GIG89298.1"/>
    </source>
</evidence>
<keyword evidence="4 11" id="KW-0479">Metal-binding</keyword>
<proteinExistence type="inferred from homology"/>
<gene>
    <name evidence="15" type="primary">ligA2</name>
    <name evidence="11" type="synonym">ligA</name>
    <name evidence="15" type="ORF">Pen02_42340</name>
</gene>
<feature type="binding site" evidence="11">
    <location>
        <position position="490"/>
    </location>
    <ligand>
        <name>Zn(2+)</name>
        <dbReference type="ChEBI" id="CHEBI:29105"/>
    </ligand>
</feature>
<dbReference type="InterPro" id="IPR001357">
    <property type="entry name" value="BRCT_dom"/>
</dbReference>
<dbReference type="NCBIfam" id="NF005932">
    <property type="entry name" value="PRK07956.1"/>
    <property type="match status" value="1"/>
</dbReference>
<feature type="region of interest" description="Disordered" evidence="13">
    <location>
        <begin position="637"/>
        <end position="676"/>
    </location>
</feature>
<dbReference type="Pfam" id="PF14520">
    <property type="entry name" value="HHH_5"/>
    <property type="match status" value="1"/>
</dbReference>
<dbReference type="EMBL" id="BONW01000020">
    <property type="protein sequence ID" value="GIG89298.1"/>
    <property type="molecule type" value="Genomic_DNA"/>
</dbReference>
<comment type="catalytic activity">
    <reaction evidence="10 11 12">
        <text>NAD(+) + (deoxyribonucleotide)n-3'-hydroxyl + 5'-phospho-(deoxyribonucleotide)m = (deoxyribonucleotide)n+m + AMP + beta-nicotinamide D-nucleotide.</text>
        <dbReference type="EC" id="6.5.1.2"/>
    </reaction>
</comment>
<dbReference type="PROSITE" id="PS01055">
    <property type="entry name" value="DNA_LIGASE_N1"/>
    <property type="match status" value="1"/>
</dbReference>
<dbReference type="RefSeq" id="WP_239141041.1">
    <property type="nucleotide sequence ID" value="NZ_BONW01000020.1"/>
</dbReference>
<dbReference type="Pfam" id="PF00533">
    <property type="entry name" value="BRCT"/>
    <property type="match status" value="1"/>
</dbReference>
<dbReference type="InterPro" id="IPR041663">
    <property type="entry name" value="DisA/LigA_HHH"/>
</dbReference>
<feature type="compositionally biased region" description="Gly residues" evidence="13">
    <location>
        <begin position="799"/>
        <end position="808"/>
    </location>
</feature>
<feature type="region of interest" description="Disordered" evidence="13">
    <location>
        <begin position="781"/>
        <end position="808"/>
    </location>
</feature>
<dbReference type="Gene3D" id="1.10.287.610">
    <property type="entry name" value="Helix hairpin bin"/>
    <property type="match status" value="1"/>
</dbReference>
<evidence type="ECO:0000256" key="11">
    <source>
        <dbReference type="HAMAP-Rule" id="MF_01588"/>
    </source>
</evidence>
<reference evidence="15 16" key="1">
    <citation type="submission" date="2021-01" db="EMBL/GenBank/DDBJ databases">
        <title>Whole genome shotgun sequence of Plantactinospora endophytica NBRC 110450.</title>
        <authorList>
            <person name="Komaki H."/>
            <person name="Tamura T."/>
        </authorList>
    </citation>
    <scope>NUCLEOTIDE SEQUENCE [LARGE SCALE GENOMIC DNA]</scope>
    <source>
        <strain evidence="15 16">NBRC 110450</strain>
    </source>
</reference>
<dbReference type="CDD" id="cd17748">
    <property type="entry name" value="BRCT_DNA_ligase_like"/>
    <property type="match status" value="1"/>
</dbReference>
<comment type="caution">
    <text evidence="11">Lacks conserved residue(s) required for the propagation of feature annotation.</text>
</comment>
<dbReference type="PROSITE" id="PS50172">
    <property type="entry name" value="BRCT"/>
    <property type="match status" value="1"/>
</dbReference>
<dbReference type="SUPFAM" id="SSF47781">
    <property type="entry name" value="RuvA domain 2-like"/>
    <property type="match status" value="1"/>
</dbReference>
<dbReference type="InterPro" id="IPR004150">
    <property type="entry name" value="NAD_DNA_ligase_OB"/>
</dbReference>
<keyword evidence="3 11" id="KW-0235">DNA replication</keyword>
<dbReference type="InterPro" id="IPR013839">
    <property type="entry name" value="DNAligase_adenylation"/>
</dbReference>
<dbReference type="CDD" id="cd00114">
    <property type="entry name" value="LIGANc"/>
    <property type="match status" value="1"/>
</dbReference>
<evidence type="ECO:0000256" key="12">
    <source>
        <dbReference type="RuleBase" id="RU000618"/>
    </source>
</evidence>
<feature type="binding site" evidence="11">
    <location>
        <position position="228"/>
    </location>
    <ligand>
        <name>NAD(+)</name>
        <dbReference type="ChEBI" id="CHEBI:57540"/>
    </ligand>
</feature>
<dbReference type="SMART" id="SM00532">
    <property type="entry name" value="LIGANc"/>
    <property type="match status" value="1"/>
</dbReference>
<keyword evidence="5 11" id="KW-0227">DNA damage</keyword>
<dbReference type="EC" id="6.5.1.2" evidence="11 12"/>
<evidence type="ECO:0000313" key="16">
    <source>
        <dbReference type="Proteomes" id="UP000646749"/>
    </source>
</evidence>
<evidence type="ECO:0000256" key="10">
    <source>
        <dbReference type="ARBA" id="ARBA00034005"/>
    </source>
</evidence>
<evidence type="ECO:0000259" key="14">
    <source>
        <dbReference type="PROSITE" id="PS50172"/>
    </source>
</evidence>
<dbReference type="SUPFAM" id="SSF50249">
    <property type="entry name" value="Nucleic acid-binding proteins"/>
    <property type="match status" value="1"/>
</dbReference>
<dbReference type="Gene3D" id="1.10.150.20">
    <property type="entry name" value="5' to 3' exonuclease, C-terminal subdomain"/>
    <property type="match status" value="2"/>
</dbReference>
<dbReference type="Pfam" id="PF01653">
    <property type="entry name" value="DNA_ligase_aden"/>
    <property type="match status" value="1"/>
</dbReference>
<comment type="caution">
    <text evidence="15">The sequence shown here is derived from an EMBL/GenBank/DDBJ whole genome shotgun (WGS) entry which is preliminary data.</text>
</comment>
<feature type="binding site" evidence="11">
    <location>
        <position position="374"/>
    </location>
    <ligand>
        <name>NAD(+)</name>
        <dbReference type="ChEBI" id="CHEBI:57540"/>
    </ligand>
</feature>
<evidence type="ECO:0000256" key="3">
    <source>
        <dbReference type="ARBA" id="ARBA00022705"/>
    </source>
</evidence>
<evidence type="ECO:0000256" key="13">
    <source>
        <dbReference type="SAM" id="MobiDB-lite"/>
    </source>
</evidence>
<evidence type="ECO:0000256" key="5">
    <source>
        <dbReference type="ARBA" id="ARBA00022763"/>
    </source>
</evidence>
<dbReference type="InterPro" id="IPR012340">
    <property type="entry name" value="NA-bd_OB-fold"/>
</dbReference>
<evidence type="ECO:0000256" key="1">
    <source>
        <dbReference type="ARBA" id="ARBA00004067"/>
    </source>
</evidence>
<feature type="binding site" evidence="11">
    <location>
        <position position="350"/>
    </location>
    <ligand>
        <name>NAD(+)</name>
        <dbReference type="ChEBI" id="CHEBI:57540"/>
    </ligand>
</feature>
<keyword evidence="9 11" id="KW-0234">DNA repair</keyword>
<feature type="active site" description="N6-AMP-lysine intermediate" evidence="11">
    <location>
        <position position="173"/>
    </location>
</feature>
<feature type="binding site" evidence="11">
    <location>
        <position position="468"/>
    </location>
    <ligand>
        <name>Zn(2+)</name>
        <dbReference type="ChEBI" id="CHEBI:29105"/>
    </ligand>
</feature>
<dbReference type="Gene3D" id="6.20.10.30">
    <property type="match status" value="1"/>
</dbReference>
<evidence type="ECO:0000256" key="7">
    <source>
        <dbReference type="ARBA" id="ARBA00022842"/>
    </source>
</evidence>
<dbReference type="Proteomes" id="UP000646749">
    <property type="component" value="Unassembled WGS sequence"/>
</dbReference>
<dbReference type="GO" id="GO:0016874">
    <property type="term" value="F:ligase activity"/>
    <property type="evidence" value="ECO:0007669"/>
    <property type="project" value="UniProtKB-KW"/>
</dbReference>
<dbReference type="SUPFAM" id="SSF56091">
    <property type="entry name" value="DNA ligase/mRNA capping enzyme, catalytic domain"/>
    <property type="match status" value="1"/>
</dbReference>
<dbReference type="InterPro" id="IPR018239">
    <property type="entry name" value="DNA_ligase_AS"/>
</dbReference>
<evidence type="ECO:0000256" key="6">
    <source>
        <dbReference type="ARBA" id="ARBA00022833"/>
    </source>
</evidence>
<dbReference type="Pfam" id="PF03120">
    <property type="entry name" value="OB_DNA_ligase"/>
    <property type="match status" value="1"/>
</dbReference>
<keyword evidence="6 11" id="KW-0862">Zinc</keyword>
<dbReference type="InterPro" id="IPR003583">
    <property type="entry name" value="Hlx-hairpin-Hlx_DNA-bd_motif"/>
</dbReference>
<feature type="domain" description="BRCT" evidence="14">
    <location>
        <begin position="675"/>
        <end position="743"/>
    </location>
</feature>
<dbReference type="PROSITE" id="PS01056">
    <property type="entry name" value="DNA_LIGASE_N2"/>
    <property type="match status" value="1"/>
</dbReference>
<dbReference type="Pfam" id="PF12826">
    <property type="entry name" value="HHH_2"/>
    <property type="match status" value="1"/>
</dbReference>
<evidence type="ECO:0000256" key="9">
    <source>
        <dbReference type="ARBA" id="ARBA00023204"/>
    </source>
</evidence>
<dbReference type="Gene3D" id="2.40.50.140">
    <property type="entry name" value="Nucleic acid-binding proteins"/>
    <property type="match status" value="1"/>
</dbReference>
<dbReference type="Gene3D" id="3.30.470.30">
    <property type="entry name" value="DNA ligase/mRNA capping enzyme"/>
    <property type="match status" value="1"/>
</dbReference>
<dbReference type="InterPro" id="IPR010994">
    <property type="entry name" value="RuvA_2-like"/>
</dbReference>
<comment type="similarity">
    <text evidence="11">Belongs to the NAD-dependent DNA ligase family. LigA subfamily.</text>
</comment>
<dbReference type="InterPro" id="IPR013840">
    <property type="entry name" value="DNAligase_N"/>
</dbReference>
<feature type="binding site" evidence="11">
    <location>
        <begin position="140"/>
        <end position="141"/>
    </location>
    <ligand>
        <name>NAD(+)</name>
        <dbReference type="ChEBI" id="CHEBI:57540"/>
    </ligand>
</feature>
<accession>A0ABQ4E3L5</accession>
<comment type="function">
    <text evidence="1 11">DNA ligase that catalyzes the formation of phosphodiester linkages between 5'-phosphoryl and 3'-hydroxyl groups in double-stranded DNA using NAD as a coenzyme and as the energy source for the reaction. It is essential for DNA replication and repair of damaged DNA.</text>
</comment>
<dbReference type="PIRSF" id="PIRSF001604">
    <property type="entry name" value="LigA"/>
    <property type="match status" value="1"/>
</dbReference>